<dbReference type="GO" id="GO:0016874">
    <property type="term" value="F:ligase activity"/>
    <property type="evidence" value="ECO:0007669"/>
    <property type="project" value="UniProtKB-KW"/>
</dbReference>
<dbReference type="InterPro" id="IPR053158">
    <property type="entry name" value="CapK_Type1_Caps_Biosynth"/>
</dbReference>
<dbReference type="InterPro" id="IPR042099">
    <property type="entry name" value="ANL_N_sf"/>
</dbReference>
<dbReference type="RefSeq" id="WP_187057617.1">
    <property type="nucleotide sequence ID" value="NZ_CP060412.1"/>
</dbReference>
<organism evidence="1 2">
    <name type="scientific">Dyella telluris</name>
    <dbReference type="NCBI Taxonomy" id="2763498"/>
    <lineage>
        <taxon>Bacteria</taxon>
        <taxon>Pseudomonadati</taxon>
        <taxon>Pseudomonadota</taxon>
        <taxon>Gammaproteobacteria</taxon>
        <taxon>Lysobacterales</taxon>
        <taxon>Rhodanobacteraceae</taxon>
        <taxon>Dyella</taxon>
    </lineage>
</organism>
<accession>A0A7G8Q5V2</accession>
<dbReference type="EMBL" id="CP060412">
    <property type="protein sequence ID" value="QNK02160.1"/>
    <property type="molecule type" value="Genomic_DNA"/>
</dbReference>
<gene>
    <name evidence="1" type="ORF">H8F01_03060</name>
</gene>
<evidence type="ECO:0000313" key="2">
    <source>
        <dbReference type="Proteomes" id="UP000515873"/>
    </source>
</evidence>
<dbReference type="AlphaFoldDB" id="A0A7G8Q5V2"/>
<dbReference type="Gene3D" id="3.40.50.12780">
    <property type="entry name" value="N-terminal domain of ligase-like"/>
    <property type="match status" value="1"/>
</dbReference>
<dbReference type="Proteomes" id="UP000515873">
    <property type="component" value="Chromosome"/>
</dbReference>
<dbReference type="KEGG" id="dtl:H8F01_03060"/>
<sequence>MSQWYESTFRKVLFPAYESGLRHRDTLSWLDRYEHDQWLAPEQVAQLQWVRLKQLLEHCAREVPYYQKQWRELGVTPDDIRSLDDFAKLPLLTKADIRANLDDLKAVSMRDSLLYKATGGSTGEPMRFGYTRESNSRRHAVMWRGYAWAGAPLGTRSLLLWGAGVGNQPWRQRVRERLYHAAFSRRIVNSFHMTEANMAEYADAIDEFKPRVLLGYTGPLIRLAQWMLDSGRRVYRPHSFISCGEAMHDFQRDIIEQAFGCPAFNTYGCREFMLVAAECERHEGLHVNSDHMVVELPKTADAPVDGETGEVVVTDLSNYGMPFIRYATTDLATPAHHECSCGRGLPLLKSVDGRVLDAIHTPDGRVLPGMFFPFLFKETKGVDRYQVVQHQLDRLDISIVRGAAFDDDSLAFIRSEIHKVLGDSLELNCHFVDEIPLTKSGKTRLTICDLSGASPDQLTH</sequence>
<dbReference type="PANTHER" id="PTHR36932">
    <property type="entry name" value="CAPSULAR POLYSACCHARIDE BIOSYNTHESIS PROTEIN"/>
    <property type="match status" value="1"/>
</dbReference>
<protein>
    <submittedName>
        <fullName evidence="1">Phenylacetate--CoA ligase family protein</fullName>
    </submittedName>
</protein>
<dbReference type="PANTHER" id="PTHR36932:SF1">
    <property type="entry name" value="CAPSULAR POLYSACCHARIDE BIOSYNTHESIS PROTEIN"/>
    <property type="match status" value="1"/>
</dbReference>
<name>A0A7G8Q5V2_9GAMM</name>
<keyword evidence="1" id="KW-0436">Ligase</keyword>
<proteinExistence type="predicted"/>
<reference evidence="1 2" key="1">
    <citation type="submission" date="2020-08" db="EMBL/GenBank/DDBJ databases">
        <title>Dyella sp. G9 isolated from forest soil.</title>
        <authorList>
            <person name="Fu J."/>
            <person name="Qiu L."/>
        </authorList>
    </citation>
    <scope>NUCLEOTIDE SEQUENCE [LARGE SCALE GENOMIC DNA]</scope>
    <source>
        <strain evidence="1 2">G9</strain>
    </source>
</reference>
<evidence type="ECO:0000313" key="1">
    <source>
        <dbReference type="EMBL" id="QNK02160.1"/>
    </source>
</evidence>
<dbReference type="SUPFAM" id="SSF56801">
    <property type="entry name" value="Acetyl-CoA synthetase-like"/>
    <property type="match status" value="1"/>
</dbReference>
<keyword evidence="2" id="KW-1185">Reference proteome</keyword>